<evidence type="ECO:0000313" key="1">
    <source>
        <dbReference type="EMBL" id="KHG27077.1"/>
    </source>
</evidence>
<accession>A0A0B0PQE7</accession>
<evidence type="ECO:0000313" key="2">
    <source>
        <dbReference type="Proteomes" id="UP000032142"/>
    </source>
</evidence>
<keyword evidence="2" id="KW-1185">Reference proteome</keyword>
<sequence>MPMRGYHLPMSRATNFIIVNDATYCRSRTPNAPAFNVLFIRTQAFTYIKVYESHKYSPSSTQDLSMSHNEHHK</sequence>
<dbReference type="AlphaFoldDB" id="A0A0B0PQE7"/>
<reference evidence="2" key="1">
    <citation type="submission" date="2014-09" db="EMBL/GenBank/DDBJ databases">
        <authorList>
            <person name="Mudge J."/>
            <person name="Ramaraj T."/>
            <person name="Lindquist I.E."/>
            <person name="Bharti A.K."/>
            <person name="Sundararajan A."/>
            <person name="Cameron C.T."/>
            <person name="Woodward J.E."/>
            <person name="May G.D."/>
            <person name="Brubaker C."/>
            <person name="Broadhvest J."/>
            <person name="Wilkins T.A."/>
        </authorList>
    </citation>
    <scope>NUCLEOTIDE SEQUENCE</scope>
    <source>
        <strain evidence="2">cv. AKA8401</strain>
    </source>
</reference>
<dbReference type="EMBL" id="KN439807">
    <property type="protein sequence ID" value="KHG27077.1"/>
    <property type="molecule type" value="Genomic_DNA"/>
</dbReference>
<organism evidence="1 2">
    <name type="scientific">Gossypium arboreum</name>
    <name type="common">Tree cotton</name>
    <name type="synonym">Gossypium nanking</name>
    <dbReference type="NCBI Taxonomy" id="29729"/>
    <lineage>
        <taxon>Eukaryota</taxon>
        <taxon>Viridiplantae</taxon>
        <taxon>Streptophyta</taxon>
        <taxon>Embryophyta</taxon>
        <taxon>Tracheophyta</taxon>
        <taxon>Spermatophyta</taxon>
        <taxon>Magnoliopsida</taxon>
        <taxon>eudicotyledons</taxon>
        <taxon>Gunneridae</taxon>
        <taxon>Pentapetalae</taxon>
        <taxon>rosids</taxon>
        <taxon>malvids</taxon>
        <taxon>Malvales</taxon>
        <taxon>Malvaceae</taxon>
        <taxon>Malvoideae</taxon>
        <taxon>Gossypium</taxon>
    </lineage>
</organism>
<name>A0A0B0PQE7_GOSAR</name>
<gene>
    <name evidence="1" type="ORF">F383_02633</name>
</gene>
<dbReference type="Proteomes" id="UP000032142">
    <property type="component" value="Unassembled WGS sequence"/>
</dbReference>
<proteinExistence type="predicted"/>
<protein>
    <submittedName>
        <fullName evidence="1">Semaphorin-1A</fullName>
    </submittedName>
</protein>